<name>A0A066WWR5_COLSU</name>
<dbReference type="Proteomes" id="UP000027238">
    <property type="component" value="Unassembled WGS sequence"/>
</dbReference>
<feature type="compositionally biased region" description="Polar residues" evidence="1">
    <location>
        <begin position="585"/>
        <end position="611"/>
    </location>
</feature>
<proteinExistence type="predicted"/>
<evidence type="ECO:0000313" key="3">
    <source>
        <dbReference type="Proteomes" id="UP000027238"/>
    </source>
</evidence>
<evidence type="ECO:0000313" key="2">
    <source>
        <dbReference type="EMBL" id="KDN61127.1"/>
    </source>
</evidence>
<evidence type="ECO:0000256" key="1">
    <source>
        <dbReference type="SAM" id="MobiDB-lite"/>
    </source>
</evidence>
<keyword evidence="3" id="KW-1185">Reference proteome</keyword>
<dbReference type="InterPro" id="IPR036047">
    <property type="entry name" value="F-box-like_dom_sf"/>
</dbReference>
<dbReference type="STRING" id="1173701.A0A066WWR5"/>
<dbReference type="AlphaFoldDB" id="A0A066WWR5"/>
<sequence>MSYIADSLDLHDIFNLSLTCSQFRYIVENEDICRAVLETNASYSAEVQNARSSKQYARSLRRLVKTQNAIAAAAPYSVALVAQADEYVYCDGMLCYTHNHESLRLLHLHEFAGSEIVVDIRTLLHSALESEVGDSRYKFRPIHFACGIVSCLYSPPKSGRRSRLIILDLQQKRLLAAHLLESTSKLFVRNNREHLYYGTHSLTGDDGFKRWALKRFDICKDEWAPGRLELEDLVGSEIGATVCFEVFDNHFYGISSLNSFEAYEADWTSYYYGFRLPLGSSRAEDIQLTSKNAMWRRQHEEGPIDDRWSTLQLEKDPVTGVIMVSECRREWLVDECSSTRTSYRTALGFSDCHHRPGEDSDSDSGSEIDARTSEMSFIHPYLTGTLAHTKKQRDESDIHRGDDGFTTPAITLSQCFVRRYNYSCETFIDLVNDPEAADMMTRRLQLRCISRSSYARNKCRLQGTPAEDPAQAALQLSTPNNISWWPPKVDISQNDERLAELDNLLNPKGHNTQSPISGVMDDRSMVYAVGPQGPQSKRLLVFISFDPAIRLPNTTRWHGGPMTSARTRTKTQRDNTMGFCPYPTPQSLPASGPTSRNPSFSEEPSPDSKQPPTGMLPEAWGLHEPTWFRKSLATYLHVASTTGKPSGFNFAY</sequence>
<organism evidence="2 3">
    <name type="scientific">Colletotrichum sublineola</name>
    <name type="common">Sorghum anthracnose fungus</name>
    <dbReference type="NCBI Taxonomy" id="1173701"/>
    <lineage>
        <taxon>Eukaryota</taxon>
        <taxon>Fungi</taxon>
        <taxon>Dikarya</taxon>
        <taxon>Ascomycota</taxon>
        <taxon>Pezizomycotina</taxon>
        <taxon>Sordariomycetes</taxon>
        <taxon>Hypocreomycetidae</taxon>
        <taxon>Glomerellales</taxon>
        <taxon>Glomerellaceae</taxon>
        <taxon>Colletotrichum</taxon>
        <taxon>Colletotrichum graminicola species complex</taxon>
    </lineage>
</organism>
<comment type="caution">
    <text evidence="2">The sequence shown here is derived from an EMBL/GenBank/DDBJ whole genome shotgun (WGS) entry which is preliminary data.</text>
</comment>
<dbReference type="SUPFAM" id="SSF81383">
    <property type="entry name" value="F-box domain"/>
    <property type="match status" value="1"/>
</dbReference>
<reference evidence="3" key="1">
    <citation type="journal article" date="2014" name="Genome Announc.">
        <title>Draft genome sequence of Colletotrichum sublineola, a destructive pathogen of cultivated sorghum.</title>
        <authorList>
            <person name="Baroncelli R."/>
            <person name="Sanz-Martin J.M."/>
            <person name="Rech G.E."/>
            <person name="Sukno S.A."/>
            <person name="Thon M.R."/>
        </authorList>
    </citation>
    <scope>NUCLEOTIDE SEQUENCE [LARGE SCALE GENOMIC DNA]</scope>
    <source>
        <strain evidence="3">TX430BB</strain>
    </source>
</reference>
<protein>
    <submittedName>
        <fullName evidence="2">Putative F-box domain-containing protein</fullName>
    </submittedName>
</protein>
<dbReference type="OrthoDB" id="5359231at2759"/>
<accession>A0A066WWR5</accession>
<dbReference type="OMA" id="FYAVSNQ"/>
<feature type="region of interest" description="Disordered" evidence="1">
    <location>
        <begin position="554"/>
        <end position="619"/>
    </location>
</feature>
<dbReference type="HOGENOM" id="CLU_015634_0_0_1"/>
<dbReference type="eggNOG" id="ENOG502RYII">
    <property type="taxonomic scope" value="Eukaryota"/>
</dbReference>
<gene>
    <name evidence="2" type="ORF">CSUB01_00808</name>
</gene>
<dbReference type="EMBL" id="JMSE01001443">
    <property type="protein sequence ID" value="KDN61127.1"/>
    <property type="molecule type" value="Genomic_DNA"/>
</dbReference>